<dbReference type="Pfam" id="PF22936">
    <property type="entry name" value="Pol_BBD"/>
    <property type="match status" value="1"/>
</dbReference>
<comment type="caution">
    <text evidence="3">The sequence shown here is derived from an EMBL/GenBank/DDBJ whole genome shotgun (WGS) entry which is preliminary data.</text>
</comment>
<feature type="compositionally biased region" description="Low complexity" evidence="1">
    <location>
        <begin position="1"/>
        <end position="19"/>
    </location>
</feature>
<evidence type="ECO:0000313" key="3">
    <source>
        <dbReference type="EMBL" id="KAK4256397.1"/>
    </source>
</evidence>
<feature type="region of interest" description="Disordered" evidence="1">
    <location>
        <begin position="1"/>
        <end position="21"/>
    </location>
</feature>
<evidence type="ECO:0000313" key="4">
    <source>
        <dbReference type="Proteomes" id="UP001293593"/>
    </source>
</evidence>
<evidence type="ECO:0000259" key="2">
    <source>
        <dbReference type="Pfam" id="PF22936"/>
    </source>
</evidence>
<proteinExistence type="predicted"/>
<protein>
    <recommendedName>
        <fullName evidence="2">Retrovirus-related Pol polyprotein from transposon TNT 1-94-like beta-barrel domain-containing protein</fullName>
    </recommendedName>
</protein>
<dbReference type="Pfam" id="PF14223">
    <property type="entry name" value="Retrotran_gag_2"/>
    <property type="match status" value="1"/>
</dbReference>
<reference evidence="3" key="1">
    <citation type="submission" date="2023-10" db="EMBL/GenBank/DDBJ databases">
        <title>Chromosome-level genome of the transformable northern wattle, Acacia crassicarpa.</title>
        <authorList>
            <person name="Massaro I."/>
            <person name="Sinha N.R."/>
            <person name="Poethig S."/>
            <person name="Leichty A.R."/>
        </authorList>
    </citation>
    <scope>NUCLEOTIDE SEQUENCE</scope>
    <source>
        <strain evidence="3">Acra3RX</strain>
        <tissue evidence="3">Leaf</tissue>
    </source>
</reference>
<evidence type="ECO:0000256" key="1">
    <source>
        <dbReference type="SAM" id="MobiDB-lite"/>
    </source>
</evidence>
<dbReference type="PANTHER" id="PTHR47481:SF22">
    <property type="entry name" value="RETROTRANSPOSON GAG DOMAIN-CONTAINING PROTEIN"/>
    <property type="match status" value="1"/>
</dbReference>
<dbReference type="PANTHER" id="PTHR47481">
    <property type="match status" value="1"/>
</dbReference>
<keyword evidence="4" id="KW-1185">Reference proteome</keyword>
<gene>
    <name evidence="3" type="ORF">QN277_009269</name>
</gene>
<name>A0AAE1ITG7_9FABA</name>
<dbReference type="AlphaFoldDB" id="A0AAE1ITG7"/>
<sequence>MAHSSASHTASQSSVSPTSITVNSVPKTNPLFHSFNQENSVKLDRGNYLLWESVFLQIIEGNKLEHHLDRKTKPPLHLIPDDVGMKSNPDFEEWQATDRLLVGWVRNTMSVQIGAQLLHCRSARDKCTEQWSLTGASTKGRVMVYKYDLYLTRKDEMNIKDFLTKMKTIVDNLTLAGALLPSDDFIMHTLNGLDAEYNAIVVKLLDQPQLSWVELQANLLALESHLEQLNQFTNLSIEPSANTAQHGSSSCSNSSSWHDSKSSGPWRGSHRSCGLPRGHSCSSRGCGHGRPFCIYCKHHGHDISKFFYLNDDDNQVNYASAGSVVDPAWYMDSGANCHVAPSTESLDHASATSTCFLRTCNGEKTPIHTIGSIKLASNILLSKVLVAPSFTKKLLSISQLVQDNSVIVEFNDIGCSMKD</sequence>
<organism evidence="3 4">
    <name type="scientific">Acacia crassicarpa</name>
    <name type="common">northern wattle</name>
    <dbReference type="NCBI Taxonomy" id="499986"/>
    <lineage>
        <taxon>Eukaryota</taxon>
        <taxon>Viridiplantae</taxon>
        <taxon>Streptophyta</taxon>
        <taxon>Embryophyta</taxon>
        <taxon>Tracheophyta</taxon>
        <taxon>Spermatophyta</taxon>
        <taxon>Magnoliopsida</taxon>
        <taxon>eudicotyledons</taxon>
        <taxon>Gunneridae</taxon>
        <taxon>Pentapetalae</taxon>
        <taxon>rosids</taxon>
        <taxon>fabids</taxon>
        <taxon>Fabales</taxon>
        <taxon>Fabaceae</taxon>
        <taxon>Caesalpinioideae</taxon>
        <taxon>mimosoid clade</taxon>
        <taxon>Acacieae</taxon>
        <taxon>Acacia</taxon>
    </lineage>
</organism>
<accession>A0AAE1ITG7</accession>
<dbReference type="Proteomes" id="UP001293593">
    <property type="component" value="Unassembled WGS sequence"/>
</dbReference>
<dbReference type="EMBL" id="JAWXYG010000013">
    <property type="protein sequence ID" value="KAK4256397.1"/>
    <property type="molecule type" value="Genomic_DNA"/>
</dbReference>
<feature type="domain" description="Retrovirus-related Pol polyprotein from transposon TNT 1-94-like beta-barrel" evidence="2">
    <location>
        <begin position="329"/>
        <end position="403"/>
    </location>
</feature>
<dbReference type="InterPro" id="IPR054722">
    <property type="entry name" value="PolX-like_BBD"/>
</dbReference>